<proteinExistence type="predicted"/>
<dbReference type="Proteomes" id="UP001177021">
    <property type="component" value="Unassembled WGS sequence"/>
</dbReference>
<organism evidence="1 2">
    <name type="scientific">Trifolium pratense</name>
    <name type="common">Red clover</name>
    <dbReference type="NCBI Taxonomy" id="57577"/>
    <lineage>
        <taxon>Eukaryota</taxon>
        <taxon>Viridiplantae</taxon>
        <taxon>Streptophyta</taxon>
        <taxon>Embryophyta</taxon>
        <taxon>Tracheophyta</taxon>
        <taxon>Spermatophyta</taxon>
        <taxon>Magnoliopsida</taxon>
        <taxon>eudicotyledons</taxon>
        <taxon>Gunneridae</taxon>
        <taxon>Pentapetalae</taxon>
        <taxon>rosids</taxon>
        <taxon>fabids</taxon>
        <taxon>Fabales</taxon>
        <taxon>Fabaceae</taxon>
        <taxon>Papilionoideae</taxon>
        <taxon>50 kb inversion clade</taxon>
        <taxon>NPAAA clade</taxon>
        <taxon>Hologalegina</taxon>
        <taxon>IRL clade</taxon>
        <taxon>Trifolieae</taxon>
        <taxon>Trifolium</taxon>
    </lineage>
</organism>
<keyword evidence="2" id="KW-1185">Reference proteome</keyword>
<evidence type="ECO:0000313" key="1">
    <source>
        <dbReference type="EMBL" id="CAJ2636089.1"/>
    </source>
</evidence>
<name>A0ACB0IU16_TRIPR</name>
<accession>A0ACB0IU16</accession>
<gene>
    <name evidence="1" type="ORF">MILVUS5_LOCUS6646</name>
</gene>
<comment type="caution">
    <text evidence="1">The sequence shown here is derived from an EMBL/GenBank/DDBJ whole genome shotgun (WGS) entry which is preliminary data.</text>
</comment>
<protein>
    <submittedName>
        <fullName evidence="1">Uncharacterized protein</fullName>
    </submittedName>
</protein>
<sequence>MVNSQPYVHVSQFASNNNNISGCAPMTVSLYDLWHARLGHPHHDALKEALKLCNVNIPSKSPNGLCSACCLGKSHRLHAPSSTTVYHTPFELVTCDLWGPAPIKSSTGFTYFLTCVDAFSRFVWVYPLKLKSETMSKFIHFKSMVELQFNCKIKTVQTDGGGEFRPLTKYLTELGVVHRLTCPHTHHQNGLVERKHRHLVETGLTLLSQANLPMKYWDHAFVTAAFLINRIPTPVLDNKSPYYVLLNKQPDYKALKIFGCACFPFLRPYHTTKLAYRSQECVFLGYSSTYKGYKCLSPEGRVYISKDVLFNEQRFPYSSLFSNTKSYNPNPTPTVYNSPSHVPLHLPTQSINSPTQHQDIPTPTQNIPSQSPVLCPAPLTTVYHTHSPPSPPTPPSTSSSFNSATSSPPIQTSNASQHIFSPSPADESIHVSPSPSPPPLPTKKPHVPHHMLTRSKTKNNPTVLVTHIEPNSVKQALQSSHWVTAMKEEYDALLRNNTWTLVAPPAHKQPIGCKWVFRVKENPDGTVHKYKARLVAKGFHQQAGSDFTETFSPVVKPVTVRTVLTMAVSNKWPIQQIDVNNAFLNGILEEEVYMQQPHGFEVSDKTLVCKLNKALYGLKQAPRAWFDRLKVALIGYGFKASKCDPSLFMIKTGTLHLIVLVYVDDIIITGSSLHHIQQLISKLNAEFALKQLGALDYFLGIEVFHLANGALLLSQAKYIRDLLAKANMDTAHGMPTPMVSSLKLSKVGSVPVEDPTLFRSIVGALQYATLTRPEIAYSVNKVCQFLSNPLEEHWKAVKRILRYLSGTLHYGLLIQAAPVDKPLTLIGFCDADWASDPDDRRSTSGACIFVGPNLVSWWSKKQTLVARSSAEAEYRSLANLSSEILWLQSLLTELGCQFHTPKILCDNLSTVSLAHNPTLHHRTKHMELDIFFVREKVLSRNLVVSHVPAQDQWADVLTKPLSAAKFCSLRDKLRVFDKQQLLKPSSASAREY</sequence>
<evidence type="ECO:0000313" key="2">
    <source>
        <dbReference type="Proteomes" id="UP001177021"/>
    </source>
</evidence>
<dbReference type="EMBL" id="CASHSV030000002">
    <property type="protein sequence ID" value="CAJ2636089.1"/>
    <property type="molecule type" value="Genomic_DNA"/>
</dbReference>
<reference evidence="1" key="1">
    <citation type="submission" date="2023-10" db="EMBL/GenBank/DDBJ databases">
        <authorList>
            <person name="Rodriguez Cubillos JULIANA M."/>
            <person name="De Vega J."/>
        </authorList>
    </citation>
    <scope>NUCLEOTIDE SEQUENCE</scope>
</reference>